<sequence length="124" mass="12738">MILAAALMMPAAALAQDALTPPPDLGAQGVPVPPDGTAIYGAAPPSGYMAIPVPPSTCAPLQAMVQQNGFVLIPIGGGNAQRYVRDQSLCQEDQVGTPAWVPTDDNPRCFIGYTCDEADNDGGN</sequence>
<evidence type="ECO:0000256" key="1">
    <source>
        <dbReference type="SAM" id="SignalP"/>
    </source>
</evidence>
<dbReference type="EMBL" id="RCTF01000005">
    <property type="protein sequence ID" value="RLP79585.1"/>
    <property type="molecule type" value="Genomic_DNA"/>
</dbReference>
<feature type="chain" id="PRO_5018330904" evidence="1">
    <location>
        <begin position="16"/>
        <end position="124"/>
    </location>
</feature>
<evidence type="ECO:0000313" key="2">
    <source>
        <dbReference type="EMBL" id="RLP79585.1"/>
    </source>
</evidence>
<gene>
    <name evidence="2" type="ORF">D9R14_07950</name>
</gene>
<name>A0A3L7AHZ5_9HYPH</name>
<evidence type="ECO:0000313" key="3">
    <source>
        <dbReference type="Proteomes" id="UP000269692"/>
    </source>
</evidence>
<dbReference type="Proteomes" id="UP000269692">
    <property type="component" value="Unassembled WGS sequence"/>
</dbReference>
<organism evidence="2 3">
    <name type="scientific">Xanthobacter tagetidis</name>
    <dbReference type="NCBI Taxonomy" id="60216"/>
    <lineage>
        <taxon>Bacteria</taxon>
        <taxon>Pseudomonadati</taxon>
        <taxon>Pseudomonadota</taxon>
        <taxon>Alphaproteobacteria</taxon>
        <taxon>Hyphomicrobiales</taxon>
        <taxon>Xanthobacteraceae</taxon>
        <taxon>Xanthobacter</taxon>
    </lineage>
</organism>
<keyword evidence="3" id="KW-1185">Reference proteome</keyword>
<keyword evidence="1" id="KW-0732">Signal</keyword>
<dbReference type="AlphaFoldDB" id="A0A3L7AHZ5"/>
<proteinExistence type="predicted"/>
<protein>
    <submittedName>
        <fullName evidence="2">Uncharacterized protein</fullName>
    </submittedName>
</protein>
<accession>A0A3L7AHZ5</accession>
<comment type="caution">
    <text evidence="2">The sequence shown here is derived from an EMBL/GenBank/DDBJ whole genome shotgun (WGS) entry which is preliminary data.</text>
</comment>
<feature type="signal peptide" evidence="1">
    <location>
        <begin position="1"/>
        <end position="15"/>
    </location>
</feature>
<reference evidence="2 3" key="1">
    <citation type="submission" date="2018-10" db="EMBL/GenBank/DDBJ databases">
        <title>Xanthobacter tagetidis genome sequencing and assembly.</title>
        <authorList>
            <person name="Maclea K.S."/>
            <person name="Goen A.E."/>
            <person name="Fatima S.A."/>
        </authorList>
    </citation>
    <scope>NUCLEOTIDE SEQUENCE [LARGE SCALE GENOMIC DNA]</scope>
    <source>
        <strain evidence="2 3">ATCC 700314</strain>
    </source>
</reference>